<dbReference type="InterPro" id="IPR002293">
    <property type="entry name" value="AA/rel_permease1"/>
</dbReference>
<keyword evidence="3" id="KW-1003">Cell membrane</keyword>
<dbReference type="Proteomes" id="UP000009325">
    <property type="component" value="Unassembled WGS sequence"/>
</dbReference>
<feature type="transmembrane region" description="Helical" evidence="7">
    <location>
        <begin position="12"/>
        <end position="28"/>
    </location>
</feature>
<keyword evidence="6 7" id="KW-0472">Membrane</keyword>
<keyword evidence="4 7" id="KW-0812">Transmembrane</keyword>
<dbReference type="InterPro" id="IPR050367">
    <property type="entry name" value="APC_superfamily"/>
</dbReference>
<dbReference type="OrthoDB" id="92719at2"/>
<feature type="transmembrane region" description="Helical" evidence="7">
    <location>
        <begin position="343"/>
        <end position="365"/>
    </location>
</feature>
<dbReference type="PANTHER" id="PTHR42770">
    <property type="entry name" value="AMINO ACID TRANSPORTER-RELATED"/>
    <property type="match status" value="1"/>
</dbReference>
<keyword evidence="5 7" id="KW-1133">Transmembrane helix</keyword>
<evidence type="ECO:0000256" key="7">
    <source>
        <dbReference type="SAM" id="Phobius"/>
    </source>
</evidence>
<dbReference type="Pfam" id="PF13520">
    <property type="entry name" value="AA_permease_2"/>
    <property type="match status" value="1"/>
</dbReference>
<evidence type="ECO:0000256" key="6">
    <source>
        <dbReference type="ARBA" id="ARBA00023136"/>
    </source>
</evidence>
<gene>
    <name evidence="8" type="ORF">BN146_00700</name>
</gene>
<sequence>MDDLTNEKGKYISWQTLAMMAFVTVIGLEDIMYNFQNQGMAVITSWVLMMFLYVVPYALIVGHLGSVFNKEGGGLSSWVRATDGEFLGYFTAWTYWAASIPYVVDTANCLLVDVGWGLTGTDEFEDPKFLSTAMFTAITFLIFIILTLIEHKFSESMEILANIGGWAMFVMTILFVLLAMAGLAKSGGRTATPFTWKTIIPKFDLKYFSTVGMLIYAVNGSELVAPYVTRMKDPKREFPKAMIALAVMTCFLTIFGSIALGIYIDANHMPNDLKMNGEYYVFGAMGKQFGVGNLLVYIYAWSSFFYNVALLSVLLDAMTRMLISDTGDKYMPKFLKKTNKDGLPINGYILTVFLSGFIMVLGIFLPDMNDIFNWLLNLNGIISPAVTCWIFYSFMKVRGKNSKKYPSVYRYIKNDTVAWLVGLALLVVTAVATVLGFMPQDVKEGTWVWWYELSINIVACLVLIGLGGIFPGIRRREEEYGLAFDKQQWTWMIVLVLGSITFNVWLGGTKIHLRALYIVIESVIALLAVWLIGRRVPQGAKKTNTAN</sequence>
<organism evidence="8 9">
    <name type="scientific">Lactobacillus equicursoris 66c</name>
    <dbReference type="NCBI Taxonomy" id="872326"/>
    <lineage>
        <taxon>Bacteria</taxon>
        <taxon>Bacillati</taxon>
        <taxon>Bacillota</taxon>
        <taxon>Bacilli</taxon>
        <taxon>Lactobacillales</taxon>
        <taxon>Lactobacillaceae</taxon>
        <taxon>Lactobacillus</taxon>
    </lineage>
</organism>
<name>K0NMF2_9LACO</name>
<feature type="transmembrane region" description="Helical" evidence="7">
    <location>
        <begin position="207"/>
        <end position="229"/>
    </location>
</feature>
<feature type="transmembrane region" description="Helical" evidence="7">
    <location>
        <begin position="161"/>
        <end position="184"/>
    </location>
</feature>
<reference evidence="8 9" key="1">
    <citation type="submission" date="2012-08" db="EMBL/GenBank/DDBJ databases">
        <title>Draft Genome Sequences of Lactobacillus equicursoris CIP 110162T, isolated from thoroughbred racehorse feces and Lactobacillus sp. CRBIP 24.137 isolated from urine of human.</title>
        <authorList>
            <person name="Cousin S."/>
            <person name="Loux V."/>
            <person name="Ma L."/>
            <person name="Creno S."/>
            <person name="Clermont D."/>
            <person name="Bizet C."/>
            <person name="Bouchier C."/>
        </authorList>
    </citation>
    <scope>NUCLEOTIDE SEQUENCE [LARGE SCALE GENOMIC DNA]</scope>
    <source>
        <strain evidence="8 9">66c</strain>
    </source>
</reference>
<dbReference type="PIRSF" id="PIRSF006060">
    <property type="entry name" value="AA_transporter"/>
    <property type="match status" value="1"/>
</dbReference>
<dbReference type="EMBL" id="CALZ01000014">
    <property type="protein sequence ID" value="CCK82804.1"/>
    <property type="molecule type" value="Genomic_DNA"/>
</dbReference>
<feature type="transmembrane region" description="Helical" evidence="7">
    <location>
        <begin position="416"/>
        <end position="437"/>
    </location>
</feature>
<dbReference type="RefSeq" id="WP_009557373.1">
    <property type="nucleotide sequence ID" value="NZ_CALZ01000014.1"/>
</dbReference>
<feature type="transmembrane region" description="Helical" evidence="7">
    <location>
        <begin position="40"/>
        <end position="60"/>
    </location>
</feature>
<feature type="transmembrane region" description="Helical" evidence="7">
    <location>
        <begin position="514"/>
        <end position="533"/>
    </location>
</feature>
<comment type="caution">
    <text evidence="8">The sequence shown here is derived from an EMBL/GenBank/DDBJ whole genome shotgun (WGS) entry which is preliminary data.</text>
</comment>
<dbReference type="AlphaFoldDB" id="K0NMF2"/>
<evidence type="ECO:0000256" key="4">
    <source>
        <dbReference type="ARBA" id="ARBA00022692"/>
    </source>
</evidence>
<comment type="subcellular location">
    <subcellularLocation>
        <location evidence="1">Cell membrane</location>
        <topology evidence="1">Multi-pass membrane protein</topology>
    </subcellularLocation>
</comment>
<evidence type="ECO:0000256" key="3">
    <source>
        <dbReference type="ARBA" id="ARBA00022475"/>
    </source>
</evidence>
<feature type="transmembrane region" description="Helical" evidence="7">
    <location>
        <begin position="129"/>
        <end position="149"/>
    </location>
</feature>
<evidence type="ECO:0000313" key="8">
    <source>
        <dbReference type="EMBL" id="CCK82804.1"/>
    </source>
</evidence>
<dbReference type="Gene3D" id="1.20.1740.10">
    <property type="entry name" value="Amino acid/polyamine transporter I"/>
    <property type="match status" value="1"/>
</dbReference>
<protein>
    <submittedName>
        <fullName evidence="8">Amino acid permease</fullName>
    </submittedName>
</protein>
<feature type="transmembrane region" description="Helical" evidence="7">
    <location>
        <begin position="489"/>
        <end position="508"/>
    </location>
</feature>
<feature type="transmembrane region" description="Helical" evidence="7">
    <location>
        <begin position="241"/>
        <end position="264"/>
    </location>
</feature>
<evidence type="ECO:0000313" key="9">
    <source>
        <dbReference type="Proteomes" id="UP000009325"/>
    </source>
</evidence>
<proteinExistence type="predicted"/>
<evidence type="ECO:0000256" key="5">
    <source>
        <dbReference type="ARBA" id="ARBA00022989"/>
    </source>
</evidence>
<evidence type="ECO:0000256" key="1">
    <source>
        <dbReference type="ARBA" id="ARBA00004651"/>
    </source>
</evidence>
<feature type="transmembrane region" description="Helical" evidence="7">
    <location>
        <begin position="449"/>
        <end position="469"/>
    </location>
</feature>
<accession>K0NMF2</accession>
<dbReference type="GO" id="GO:0005886">
    <property type="term" value="C:plasma membrane"/>
    <property type="evidence" value="ECO:0007669"/>
    <property type="project" value="UniProtKB-SubCell"/>
</dbReference>
<feature type="transmembrane region" description="Helical" evidence="7">
    <location>
        <begin position="371"/>
        <end position="395"/>
    </location>
</feature>
<keyword evidence="2" id="KW-0813">Transport</keyword>
<dbReference type="PANTHER" id="PTHR42770:SF15">
    <property type="entry name" value="GLUTAMATE_GAMMA-AMINOBUTYRATE ANTIPORTER-RELATED"/>
    <property type="match status" value="1"/>
</dbReference>
<evidence type="ECO:0000256" key="2">
    <source>
        <dbReference type="ARBA" id="ARBA00022448"/>
    </source>
</evidence>
<dbReference type="GO" id="GO:0022857">
    <property type="term" value="F:transmembrane transporter activity"/>
    <property type="evidence" value="ECO:0007669"/>
    <property type="project" value="InterPro"/>
</dbReference>